<evidence type="ECO:0000313" key="5">
    <source>
        <dbReference type="Proteomes" id="UP001138709"/>
    </source>
</evidence>
<dbReference type="PANTHER" id="PTHR43080:SF26">
    <property type="entry name" value="REGULATORY PROTEIN"/>
    <property type="match status" value="1"/>
</dbReference>
<proteinExistence type="predicted"/>
<reference evidence="4" key="1">
    <citation type="submission" date="2020-01" db="EMBL/GenBank/DDBJ databases">
        <authorList>
            <person name="Rat A."/>
        </authorList>
    </citation>
    <scope>NUCLEOTIDE SEQUENCE</scope>
    <source>
        <strain evidence="4">LMG 31228</strain>
    </source>
</reference>
<comment type="caution">
    <text evidence="4">The sequence shown here is derived from an EMBL/GenBank/DDBJ whole genome shotgun (WGS) entry which is preliminary data.</text>
</comment>
<dbReference type="EMBL" id="JAAEDL010000044">
    <property type="protein sequence ID" value="MBR0683856.1"/>
    <property type="molecule type" value="Genomic_DNA"/>
</dbReference>
<dbReference type="PROSITE" id="PS51371">
    <property type="entry name" value="CBS"/>
    <property type="match status" value="2"/>
</dbReference>
<protein>
    <submittedName>
        <fullName evidence="4">CBS domain-containing protein</fullName>
    </submittedName>
</protein>
<dbReference type="Gene3D" id="3.10.580.10">
    <property type="entry name" value="CBS-domain"/>
    <property type="match status" value="1"/>
</dbReference>
<organism evidence="4 5">
    <name type="scientific">Neoroseomonas eburnea</name>
    <dbReference type="NCBI Taxonomy" id="1346889"/>
    <lineage>
        <taxon>Bacteria</taxon>
        <taxon>Pseudomonadati</taxon>
        <taxon>Pseudomonadota</taxon>
        <taxon>Alphaproteobacteria</taxon>
        <taxon>Acetobacterales</taxon>
        <taxon>Acetobacteraceae</taxon>
        <taxon>Neoroseomonas</taxon>
    </lineage>
</organism>
<accession>A0A9X9XJH0</accession>
<dbReference type="AlphaFoldDB" id="A0A9X9XJH0"/>
<reference evidence="4" key="2">
    <citation type="journal article" date="2021" name="Syst. Appl. Microbiol.">
        <title>Roseomonas hellenica sp. nov., isolated from roots of wild-growing Alkanna tinctoria.</title>
        <authorList>
            <person name="Rat A."/>
            <person name="Naranjo H.D."/>
            <person name="Lebbe L."/>
            <person name="Cnockaert M."/>
            <person name="Krigas N."/>
            <person name="Grigoriadou K."/>
            <person name="Maloupa E."/>
            <person name="Willems A."/>
        </authorList>
    </citation>
    <scope>NUCLEOTIDE SEQUENCE</scope>
    <source>
        <strain evidence="4">LMG 31228</strain>
    </source>
</reference>
<sequence length="151" mass="16659">MTSDVLSIDPDDSVGIAARKLSERGVSAAPVIDAEGRLIGVISEGDLLQPFCREKQLQRAWWLRILAEGEAIPPALVDYIRLDKRRVRDLMTSPVVTVTEDTPLPVVADLLLRHRIKRVPVLRDSRVVGIVSRADLVRALARAPDAITEPI</sequence>
<dbReference type="Proteomes" id="UP001138709">
    <property type="component" value="Unassembled WGS sequence"/>
</dbReference>
<evidence type="ECO:0000259" key="3">
    <source>
        <dbReference type="PROSITE" id="PS51371"/>
    </source>
</evidence>
<dbReference type="Pfam" id="PF00571">
    <property type="entry name" value="CBS"/>
    <property type="match status" value="2"/>
</dbReference>
<dbReference type="InterPro" id="IPR000644">
    <property type="entry name" value="CBS_dom"/>
</dbReference>
<keyword evidence="5" id="KW-1185">Reference proteome</keyword>
<dbReference type="SUPFAM" id="SSF54631">
    <property type="entry name" value="CBS-domain pair"/>
    <property type="match status" value="1"/>
</dbReference>
<feature type="domain" description="CBS" evidence="3">
    <location>
        <begin position="1"/>
        <end position="57"/>
    </location>
</feature>
<dbReference type="CDD" id="cd04586">
    <property type="entry name" value="CBS_pair_BON_assoc"/>
    <property type="match status" value="1"/>
</dbReference>
<dbReference type="InterPro" id="IPR051257">
    <property type="entry name" value="Diverse_CBS-Domain"/>
</dbReference>
<dbReference type="PANTHER" id="PTHR43080">
    <property type="entry name" value="CBS DOMAIN-CONTAINING PROTEIN CBSX3, MITOCHONDRIAL"/>
    <property type="match status" value="1"/>
</dbReference>
<name>A0A9X9XJH0_9PROT</name>
<evidence type="ECO:0000313" key="4">
    <source>
        <dbReference type="EMBL" id="MBR0683856.1"/>
    </source>
</evidence>
<dbReference type="RefSeq" id="WP_211849439.1">
    <property type="nucleotide sequence ID" value="NZ_JAAEDL010000044.1"/>
</dbReference>
<dbReference type="SMART" id="SM00116">
    <property type="entry name" value="CBS"/>
    <property type="match status" value="2"/>
</dbReference>
<gene>
    <name evidence="4" type="ORF">GXW74_25505</name>
</gene>
<feature type="domain" description="CBS" evidence="3">
    <location>
        <begin position="91"/>
        <end position="147"/>
    </location>
</feature>
<dbReference type="InterPro" id="IPR046342">
    <property type="entry name" value="CBS_dom_sf"/>
</dbReference>
<keyword evidence="1 2" id="KW-0129">CBS domain</keyword>
<evidence type="ECO:0000256" key="1">
    <source>
        <dbReference type="ARBA" id="ARBA00023122"/>
    </source>
</evidence>
<evidence type="ECO:0000256" key="2">
    <source>
        <dbReference type="PROSITE-ProRule" id="PRU00703"/>
    </source>
</evidence>